<dbReference type="Gene3D" id="3.30.559.10">
    <property type="entry name" value="Chloramphenicol acetyltransferase-like domain"/>
    <property type="match status" value="1"/>
</dbReference>
<dbReference type="SUPFAM" id="SSF52777">
    <property type="entry name" value="CoA-dependent acyltransferases"/>
    <property type="match status" value="1"/>
</dbReference>
<proteinExistence type="predicted"/>
<dbReference type="GO" id="GO:0008610">
    <property type="term" value="P:lipid biosynthetic process"/>
    <property type="evidence" value="ECO:0007669"/>
    <property type="project" value="UniProtKB-ARBA"/>
</dbReference>
<dbReference type="Pfam" id="PF00668">
    <property type="entry name" value="Condensation"/>
    <property type="match status" value="1"/>
</dbReference>
<protein>
    <recommendedName>
        <fullName evidence="1">Condensation domain-containing protein</fullName>
    </recommendedName>
</protein>
<dbReference type="AlphaFoldDB" id="A0A6G3WVA4"/>
<sequence>FVNTLVLRTDLSGRPTFHELLARVRDTDLAAFDHADLPFEQLVDIVAPERTLARNPLFQVLLVFQNVADDTFTLPGLDVTPVSADPGVAKLDLQFTLAERPDGAGINGMLIYQTSLFDHATAQALADRY</sequence>
<evidence type="ECO:0000259" key="1">
    <source>
        <dbReference type="Pfam" id="PF00668"/>
    </source>
</evidence>
<reference evidence="2" key="1">
    <citation type="submission" date="2020-01" db="EMBL/GenBank/DDBJ databases">
        <title>Insect and environment-associated Actinomycetes.</title>
        <authorList>
            <person name="Currrie C."/>
            <person name="Chevrette M."/>
            <person name="Carlson C."/>
            <person name="Stubbendieck R."/>
            <person name="Wendt-Pienkowski E."/>
        </authorList>
    </citation>
    <scope>NUCLEOTIDE SEQUENCE</scope>
    <source>
        <strain evidence="2">SID7499</strain>
    </source>
</reference>
<feature type="non-terminal residue" evidence="2">
    <location>
        <position position="1"/>
    </location>
</feature>
<feature type="non-terminal residue" evidence="2">
    <location>
        <position position="129"/>
    </location>
</feature>
<name>A0A6G3WVA4_9ACTN</name>
<dbReference type="EMBL" id="JAAGMN010002329">
    <property type="protein sequence ID" value="NEE09362.1"/>
    <property type="molecule type" value="Genomic_DNA"/>
</dbReference>
<dbReference type="GO" id="GO:0003824">
    <property type="term" value="F:catalytic activity"/>
    <property type="evidence" value="ECO:0007669"/>
    <property type="project" value="InterPro"/>
</dbReference>
<evidence type="ECO:0000313" key="2">
    <source>
        <dbReference type="EMBL" id="NEE09362.1"/>
    </source>
</evidence>
<organism evidence="2">
    <name type="scientific">Streptomyces sp. SID7499</name>
    <dbReference type="NCBI Taxonomy" id="2706086"/>
    <lineage>
        <taxon>Bacteria</taxon>
        <taxon>Bacillati</taxon>
        <taxon>Actinomycetota</taxon>
        <taxon>Actinomycetes</taxon>
        <taxon>Kitasatosporales</taxon>
        <taxon>Streptomycetaceae</taxon>
        <taxon>Streptomyces</taxon>
    </lineage>
</organism>
<dbReference type="InterPro" id="IPR023213">
    <property type="entry name" value="CAT-like_dom_sf"/>
</dbReference>
<dbReference type="InterPro" id="IPR001242">
    <property type="entry name" value="Condensation_dom"/>
</dbReference>
<gene>
    <name evidence="2" type="ORF">G3M58_23255</name>
</gene>
<dbReference type="Gene3D" id="3.30.559.30">
    <property type="entry name" value="Nonribosomal peptide synthetase, condensation domain"/>
    <property type="match status" value="1"/>
</dbReference>
<comment type="caution">
    <text evidence="2">The sequence shown here is derived from an EMBL/GenBank/DDBJ whole genome shotgun (WGS) entry which is preliminary data.</text>
</comment>
<accession>A0A6G3WVA4</accession>
<feature type="domain" description="Condensation" evidence="1">
    <location>
        <begin position="1"/>
        <end position="128"/>
    </location>
</feature>